<accession>A0A1G2S8N2</accession>
<dbReference type="SMART" id="SM00316">
    <property type="entry name" value="S1"/>
    <property type="match status" value="1"/>
</dbReference>
<dbReference type="InterPro" id="IPR003029">
    <property type="entry name" value="S1_domain"/>
</dbReference>
<dbReference type="CDD" id="cd11364">
    <property type="entry name" value="RNase_PH_PNPase_2"/>
    <property type="match status" value="1"/>
</dbReference>
<dbReference type="GO" id="GO:0004654">
    <property type="term" value="F:polyribonucleotide nucleotidyltransferase activity"/>
    <property type="evidence" value="ECO:0007669"/>
    <property type="project" value="UniProtKB-UniRule"/>
</dbReference>
<dbReference type="InterPro" id="IPR036612">
    <property type="entry name" value="KH_dom_type_1_sf"/>
</dbReference>
<dbReference type="InterPro" id="IPR020568">
    <property type="entry name" value="Ribosomal_Su5_D2-typ_SF"/>
</dbReference>
<dbReference type="STRING" id="1802723.A2675_00150"/>
<dbReference type="InterPro" id="IPR004088">
    <property type="entry name" value="KH_dom_type_1"/>
</dbReference>
<dbReference type="EC" id="2.7.7.8" evidence="2 6"/>
<dbReference type="InterPro" id="IPR012340">
    <property type="entry name" value="NA-bd_OB-fold"/>
</dbReference>
<dbReference type="EMBL" id="MHUS01000011">
    <property type="protein sequence ID" value="OHA81436.1"/>
    <property type="molecule type" value="Genomic_DNA"/>
</dbReference>
<keyword evidence="3 9" id="KW-0808">Transferase</keyword>
<organism evidence="9 10">
    <name type="scientific">Candidatus Yonathbacteria bacterium RIFCSPHIGHO2_01_FULL_51_10</name>
    <dbReference type="NCBI Taxonomy" id="1802723"/>
    <lineage>
        <taxon>Bacteria</taxon>
        <taxon>Candidatus Yonathiibacteriota</taxon>
    </lineage>
</organism>
<evidence type="ECO:0000256" key="5">
    <source>
        <dbReference type="ARBA" id="ARBA00022884"/>
    </source>
</evidence>
<evidence type="ECO:0000256" key="7">
    <source>
        <dbReference type="PROSITE-ProRule" id="PRU00117"/>
    </source>
</evidence>
<evidence type="ECO:0000256" key="2">
    <source>
        <dbReference type="ARBA" id="ARBA00012416"/>
    </source>
</evidence>
<dbReference type="Gene3D" id="2.40.50.140">
    <property type="entry name" value="Nucleic acid-binding proteins"/>
    <property type="match status" value="1"/>
</dbReference>
<dbReference type="SUPFAM" id="SSF54211">
    <property type="entry name" value="Ribosomal protein S5 domain 2-like"/>
    <property type="match status" value="2"/>
</dbReference>
<dbReference type="SUPFAM" id="SSF50249">
    <property type="entry name" value="Nucleic acid-binding proteins"/>
    <property type="match status" value="1"/>
</dbReference>
<sequence length="651" mass="70649">RRETKPSDEAILAGRIVDRTIRPLFPQHIRHDVQVILTVLSLGQDDPDVLAVNAASIALATSDIPWSGPVSSVRIGKHIGNDDLVVNPDYAFRTHTDFEFEIIACGKDGSINMIEAEGKEVPEDLMVKALSRASEEIEKIQAFQKELVAAMGVEKRAITKKELGDEAKRIFTRGIAPELDQVVFYGAGNTKINELKDRWMMLFNDAFDEDDAELAEEHFEYAVNEILHTEAIERDRRADGRAFDEVRALYAQAGGLSNILHGSGIFYRGQTHVLSVVTLGGPRDCQILDGMETRGKKRFLHHYNFPPYSSGETGRININRRSVGHGALAEKALAQVLPPQETFPYTIRVVSESMSSNGSTSMASVCAGTLALMDAGVPIKAPVAGIAMGLMSAHGGSASGRMEDRPYKILTDIQGPEDHHGDMDFKVAGTANGITAIQLDIKVDGVPLSVLAEALTAAKKARLQILDTITQAIPAPRPDVAPSAPKIIVLKIGKDQIGLVIGPGGKTINKVKEETGAQIDIEEDGTVFLTGINGSAERARDILIAMTHLCTVGERHEGSITKIFDFGVLVRLTPSSEGLVHISEIAPFRIDAIGTNLHEGDIVPVIVKEIDRERDRIGLSIKMADPTFAEKKGFVKEHTNGTLDKQPNDPA</sequence>
<protein>
    <recommendedName>
        <fullName evidence="2 6">Polyribonucleotide nucleotidyltransferase</fullName>
        <ecNumber evidence="2 6">2.7.7.8</ecNumber>
    </recommendedName>
</protein>
<dbReference type="Pfam" id="PF00013">
    <property type="entry name" value="KH_1"/>
    <property type="match status" value="1"/>
</dbReference>
<dbReference type="InterPro" id="IPR001247">
    <property type="entry name" value="ExoRNase_PH_dom1"/>
</dbReference>
<dbReference type="PANTHER" id="PTHR11252">
    <property type="entry name" value="POLYRIBONUCLEOTIDE NUCLEOTIDYLTRANSFERASE"/>
    <property type="match status" value="1"/>
</dbReference>
<dbReference type="NCBIfam" id="NF008805">
    <property type="entry name" value="PRK11824.1"/>
    <property type="match status" value="1"/>
</dbReference>
<dbReference type="GO" id="GO:0006402">
    <property type="term" value="P:mRNA catabolic process"/>
    <property type="evidence" value="ECO:0007669"/>
    <property type="project" value="UniProtKB-UniRule"/>
</dbReference>
<dbReference type="InterPro" id="IPR012162">
    <property type="entry name" value="PNPase"/>
</dbReference>
<evidence type="ECO:0000259" key="8">
    <source>
        <dbReference type="PROSITE" id="PS50126"/>
    </source>
</evidence>
<dbReference type="AlphaFoldDB" id="A0A1G2S8N2"/>
<feature type="domain" description="S1 motif" evidence="8">
    <location>
        <begin position="553"/>
        <end position="622"/>
    </location>
</feature>
<dbReference type="SMART" id="SM00322">
    <property type="entry name" value="KH"/>
    <property type="match status" value="1"/>
</dbReference>
<evidence type="ECO:0000256" key="3">
    <source>
        <dbReference type="ARBA" id="ARBA00022679"/>
    </source>
</evidence>
<name>A0A1G2S8N2_9BACT</name>
<dbReference type="Gene3D" id="3.30.230.70">
    <property type="entry name" value="GHMP Kinase, N-terminal domain"/>
    <property type="match status" value="2"/>
</dbReference>
<dbReference type="InterPro" id="IPR027408">
    <property type="entry name" value="PNPase/RNase_PH_dom_sf"/>
</dbReference>
<evidence type="ECO:0000313" key="10">
    <source>
        <dbReference type="Proteomes" id="UP000176997"/>
    </source>
</evidence>
<dbReference type="Proteomes" id="UP000176997">
    <property type="component" value="Unassembled WGS sequence"/>
</dbReference>
<gene>
    <name evidence="9" type="ORF">A2675_00150</name>
</gene>
<evidence type="ECO:0000313" key="9">
    <source>
        <dbReference type="EMBL" id="OHA81436.1"/>
    </source>
</evidence>
<dbReference type="GO" id="GO:0005829">
    <property type="term" value="C:cytosol"/>
    <property type="evidence" value="ECO:0007669"/>
    <property type="project" value="TreeGrafter"/>
</dbReference>
<dbReference type="Gene3D" id="3.30.1370.10">
    <property type="entry name" value="K Homology domain, type 1"/>
    <property type="match status" value="1"/>
</dbReference>
<dbReference type="InterPro" id="IPR004087">
    <property type="entry name" value="KH_dom"/>
</dbReference>
<dbReference type="PROSITE" id="PS50126">
    <property type="entry name" value="S1"/>
    <property type="match status" value="1"/>
</dbReference>
<comment type="similarity">
    <text evidence="1">Belongs to the polyribonucleotide nucleotidyltransferase family.</text>
</comment>
<dbReference type="InterPro" id="IPR036345">
    <property type="entry name" value="ExoRNase_PH_dom2_sf"/>
</dbReference>
<dbReference type="PANTHER" id="PTHR11252:SF0">
    <property type="entry name" value="POLYRIBONUCLEOTIDE NUCLEOTIDYLTRANSFERASE 1, MITOCHONDRIAL"/>
    <property type="match status" value="1"/>
</dbReference>
<proteinExistence type="inferred from homology"/>
<dbReference type="Pfam" id="PF01138">
    <property type="entry name" value="RNase_PH"/>
    <property type="match status" value="2"/>
</dbReference>
<keyword evidence="5 7" id="KW-0694">RNA-binding</keyword>
<comment type="caution">
    <text evidence="9">The sequence shown here is derived from an EMBL/GenBank/DDBJ whole genome shotgun (WGS) entry which is preliminary data.</text>
</comment>
<keyword evidence="4" id="KW-0548">Nucleotidyltransferase</keyword>
<dbReference type="NCBIfam" id="TIGR03591">
    <property type="entry name" value="polynuc_phos"/>
    <property type="match status" value="1"/>
</dbReference>
<dbReference type="SUPFAM" id="SSF55666">
    <property type="entry name" value="Ribonuclease PH domain 2-like"/>
    <property type="match status" value="2"/>
</dbReference>
<dbReference type="PROSITE" id="PS50084">
    <property type="entry name" value="KH_TYPE_1"/>
    <property type="match status" value="1"/>
</dbReference>
<evidence type="ECO:0000256" key="1">
    <source>
        <dbReference type="ARBA" id="ARBA00007404"/>
    </source>
</evidence>
<reference evidence="9 10" key="1">
    <citation type="journal article" date="2016" name="Nat. Commun.">
        <title>Thousands of microbial genomes shed light on interconnected biogeochemical processes in an aquifer system.</title>
        <authorList>
            <person name="Anantharaman K."/>
            <person name="Brown C.T."/>
            <person name="Hug L.A."/>
            <person name="Sharon I."/>
            <person name="Castelle C.J."/>
            <person name="Probst A.J."/>
            <person name="Thomas B.C."/>
            <person name="Singh A."/>
            <person name="Wilkins M.J."/>
            <person name="Karaoz U."/>
            <person name="Brodie E.L."/>
            <person name="Williams K.H."/>
            <person name="Hubbard S.S."/>
            <person name="Banfield J.F."/>
        </authorList>
    </citation>
    <scope>NUCLEOTIDE SEQUENCE [LARGE SCALE GENOMIC DNA]</scope>
</reference>
<dbReference type="FunFam" id="3.30.1370.10:FF:000001">
    <property type="entry name" value="Polyribonucleotide nucleotidyltransferase"/>
    <property type="match status" value="1"/>
</dbReference>
<evidence type="ECO:0000256" key="6">
    <source>
        <dbReference type="NCBIfam" id="TIGR03591"/>
    </source>
</evidence>
<dbReference type="GO" id="GO:0003723">
    <property type="term" value="F:RNA binding"/>
    <property type="evidence" value="ECO:0007669"/>
    <property type="project" value="UniProtKB-UniRule"/>
</dbReference>
<dbReference type="Pfam" id="PF00575">
    <property type="entry name" value="S1"/>
    <property type="match status" value="1"/>
</dbReference>
<feature type="non-terminal residue" evidence="9">
    <location>
        <position position="1"/>
    </location>
</feature>
<evidence type="ECO:0000256" key="4">
    <source>
        <dbReference type="ARBA" id="ARBA00022695"/>
    </source>
</evidence>
<dbReference type="SUPFAM" id="SSF54791">
    <property type="entry name" value="Eukaryotic type KH-domain (KH-domain type I)"/>
    <property type="match status" value="1"/>
</dbReference>
<dbReference type="CDD" id="cd02393">
    <property type="entry name" value="KH-I_PNPase"/>
    <property type="match status" value="1"/>
</dbReference>
<dbReference type="GO" id="GO:0000175">
    <property type="term" value="F:3'-5'-RNA exonuclease activity"/>
    <property type="evidence" value="ECO:0007669"/>
    <property type="project" value="TreeGrafter"/>
</dbReference>